<accession>A0A365GX41</accession>
<feature type="region of interest" description="Disordered" evidence="1">
    <location>
        <begin position="421"/>
        <end position="446"/>
    </location>
</feature>
<dbReference type="Proteomes" id="UP000251891">
    <property type="component" value="Unassembled WGS sequence"/>
</dbReference>
<gene>
    <name evidence="2" type="ORF">DPM19_30690</name>
</gene>
<dbReference type="EMBL" id="QLYX01000019">
    <property type="protein sequence ID" value="RAY11394.1"/>
    <property type="molecule type" value="Genomic_DNA"/>
</dbReference>
<evidence type="ECO:0000313" key="2">
    <source>
        <dbReference type="EMBL" id="RAY11394.1"/>
    </source>
</evidence>
<name>A0A365GX41_9ACTN</name>
<dbReference type="OrthoDB" id="7180791at2"/>
<evidence type="ECO:0008006" key="4">
    <source>
        <dbReference type="Google" id="ProtNLM"/>
    </source>
</evidence>
<dbReference type="GO" id="GO:0004553">
    <property type="term" value="F:hydrolase activity, hydrolyzing O-glycosyl compounds"/>
    <property type="evidence" value="ECO:0007669"/>
    <property type="project" value="TreeGrafter"/>
</dbReference>
<dbReference type="SUPFAM" id="SSF51445">
    <property type="entry name" value="(Trans)glycosidases"/>
    <property type="match status" value="1"/>
</dbReference>
<comment type="caution">
    <text evidence="2">The sequence shown here is derived from an EMBL/GenBank/DDBJ whole genome shotgun (WGS) entry which is preliminary data.</text>
</comment>
<sequence>MSGIARGAAVAAALALVAGCTGDPAPPPAPAPAVPPPTRLEQPFGLKWNSYRPIDRYAPAVGAYRGGGTFHDITWCAVEPAPGTFRWTMEDRAVDTALGQGYELLLRIRIGSCWASGRPAAAAARTAPSHPPADLTAYRAFVRTLVGRYARRGVHRYAIENEVDTATHWGADPRAYAAVARAGAAAVREADPRARVTDPGLASSGHGLAAAAALQDSGRQDRAVALYRAYYARRVNDRLPPVRDAAGLRAARAGTAGHRILTAHETVLGLGRAKIFDSFQLHYYDPWRQAGDVLAYLRARLPANLPVEAWEAGSFWPGGSYDPARHAAETAQLATTLLAAGVRLVVYLPLVHTPGTIAPTERWRGLYGTDGTARPASAVLDALRERTRGGTWHPVARAGLRGAAVDRGGTTALVLWSADGRTRPLRRPPGPAESTPLPGAARPWTAGDVQVGGTPVLLSLRAPLNAALTWLDQTAP</sequence>
<evidence type="ECO:0000313" key="3">
    <source>
        <dbReference type="Proteomes" id="UP000251891"/>
    </source>
</evidence>
<protein>
    <recommendedName>
        <fullName evidence="4">Asl1-like glycosyl hydrolase catalytic domain-containing protein</fullName>
    </recommendedName>
</protein>
<dbReference type="PANTHER" id="PTHR12631:SF10">
    <property type="entry name" value="BETA-XYLOSIDASE-LIKE PROTEIN-RELATED"/>
    <property type="match status" value="1"/>
</dbReference>
<dbReference type="Gene3D" id="3.20.20.80">
    <property type="entry name" value="Glycosidases"/>
    <property type="match status" value="1"/>
</dbReference>
<dbReference type="PROSITE" id="PS51257">
    <property type="entry name" value="PROKAR_LIPOPROTEIN"/>
    <property type="match status" value="1"/>
</dbReference>
<reference evidence="2 3" key="1">
    <citation type="submission" date="2018-06" db="EMBL/GenBank/DDBJ databases">
        <title>Actinomadura craniellae sp. nov. isolated from marine sponge Craniella sp.</title>
        <authorList>
            <person name="Li L."/>
            <person name="Xu Q.H."/>
            <person name="Lin H.W."/>
            <person name="Lu Y.H."/>
        </authorList>
    </citation>
    <scope>NUCLEOTIDE SEQUENCE [LARGE SCALE GENOMIC DNA]</scope>
    <source>
        <strain evidence="2 3">LHW63021</strain>
    </source>
</reference>
<evidence type="ECO:0000256" key="1">
    <source>
        <dbReference type="SAM" id="MobiDB-lite"/>
    </source>
</evidence>
<organism evidence="2 3">
    <name type="scientific">Actinomadura craniellae</name>
    <dbReference type="NCBI Taxonomy" id="2231787"/>
    <lineage>
        <taxon>Bacteria</taxon>
        <taxon>Bacillati</taxon>
        <taxon>Actinomycetota</taxon>
        <taxon>Actinomycetes</taxon>
        <taxon>Streptosporangiales</taxon>
        <taxon>Thermomonosporaceae</taxon>
        <taxon>Actinomadura</taxon>
    </lineage>
</organism>
<dbReference type="InterPro" id="IPR017853">
    <property type="entry name" value="GH"/>
</dbReference>
<dbReference type="InterPro" id="IPR051923">
    <property type="entry name" value="Glycosyl_Hydrolase_39"/>
</dbReference>
<dbReference type="PANTHER" id="PTHR12631">
    <property type="entry name" value="ALPHA-L-IDURONIDASE"/>
    <property type="match status" value="1"/>
</dbReference>
<keyword evidence="3" id="KW-1185">Reference proteome</keyword>
<dbReference type="RefSeq" id="WP_111871586.1">
    <property type="nucleotide sequence ID" value="NZ_QLYX01000019.1"/>
</dbReference>
<proteinExistence type="predicted"/>
<dbReference type="AlphaFoldDB" id="A0A365GX41"/>